<dbReference type="Proteomes" id="UP001063228">
    <property type="component" value="Chromosome"/>
</dbReference>
<dbReference type="RefSeq" id="WP_122398231.1">
    <property type="nucleotide sequence ID" value="NZ_CP081201.1"/>
</dbReference>
<organism evidence="1 2">
    <name type="scientific">Pseudomonas phytophila</name>
    <dbReference type="NCBI Taxonomy" id="2867264"/>
    <lineage>
        <taxon>Bacteria</taxon>
        <taxon>Pseudomonadati</taxon>
        <taxon>Pseudomonadota</taxon>
        <taxon>Gammaproteobacteria</taxon>
        <taxon>Pseudomonadales</taxon>
        <taxon>Pseudomonadaceae</taxon>
        <taxon>Pseudomonas</taxon>
    </lineage>
</organism>
<name>A0ABY6FEE1_9PSED</name>
<sequence length="110" mass="12192">MSIQNRDWHAQDDKMPGVNTLKVSGIVSLPYHLQAVLVRSESPAAGNHLGLDLMVESRKDEITLSVERDETELFDRPVRYTQPSGASITGVSIFYKGKLLASIDDVQVTH</sequence>
<dbReference type="EMBL" id="CP081201">
    <property type="protein sequence ID" value="UXZ96237.1"/>
    <property type="molecule type" value="Genomic_DNA"/>
</dbReference>
<accession>A0ABY6FEE1</accession>
<gene>
    <name evidence="1" type="ORF">K3169_28845</name>
</gene>
<keyword evidence="2" id="KW-1185">Reference proteome</keyword>
<proteinExistence type="predicted"/>
<evidence type="ECO:0000313" key="1">
    <source>
        <dbReference type="EMBL" id="UXZ96237.1"/>
    </source>
</evidence>
<protein>
    <submittedName>
        <fullName evidence="1">Uncharacterized protein</fullName>
    </submittedName>
</protein>
<evidence type="ECO:0000313" key="2">
    <source>
        <dbReference type="Proteomes" id="UP001063228"/>
    </source>
</evidence>
<reference evidence="1" key="1">
    <citation type="submission" date="2021-08" db="EMBL/GenBank/DDBJ databases">
        <title>Complete genome sequence of Pseudomonas phytophila.</title>
        <authorList>
            <person name="Weir B.S."/>
            <person name="Templeton M.D."/>
            <person name="Arshed S."/>
            <person name="Andersen M.T."/>
            <person name="Jayaraman J."/>
        </authorList>
    </citation>
    <scope>NUCLEOTIDE SEQUENCE</scope>
    <source>
        <strain evidence="1">ICMP 23753</strain>
    </source>
</reference>